<dbReference type="Proteomes" id="UP000287651">
    <property type="component" value="Unassembled WGS sequence"/>
</dbReference>
<proteinExistence type="predicted"/>
<comment type="caution">
    <text evidence="2">The sequence shown here is derived from an EMBL/GenBank/DDBJ whole genome shotgun (WGS) entry which is preliminary data.</text>
</comment>
<evidence type="ECO:0000313" key="3">
    <source>
        <dbReference type="Proteomes" id="UP000287651"/>
    </source>
</evidence>
<organism evidence="2 3">
    <name type="scientific">Ensete ventricosum</name>
    <name type="common">Abyssinian banana</name>
    <name type="synonym">Musa ensete</name>
    <dbReference type="NCBI Taxonomy" id="4639"/>
    <lineage>
        <taxon>Eukaryota</taxon>
        <taxon>Viridiplantae</taxon>
        <taxon>Streptophyta</taxon>
        <taxon>Embryophyta</taxon>
        <taxon>Tracheophyta</taxon>
        <taxon>Spermatophyta</taxon>
        <taxon>Magnoliopsida</taxon>
        <taxon>Liliopsida</taxon>
        <taxon>Zingiberales</taxon>
        <taxon>Musaceae</taxon>
        <taxon>Ensete</taxon>
    </lineage>
</organism>
<gene>
    <name evidence="2" type="ORF">B296_00005779</name>
</gene>
<feature type="region of interest" description="Disordered" evidence="1">
    <location>
        <begin position="62"/>
        <end position="143"/>
    </location>
</feature>
<protein>
    <submittedName>
        <fullName evidence="2">Uncharacterized protein</fullName>
    </submittedName>
</protein>
<name>A0A427APK5_ENSVE</name>
<feature type="compositionally biased region" description="Basic and acidic residues" evidence="1">
    <location>
        <begin position="115"/>
        <end position="130"/>
    </location>
</feature>
<reference evidence="2 3" key="1">
    <citation type="journal article" date="2014" name="Agronomy (Basel)">
        <title>A Draft Genome Sequence for Ensete ventricosum, the Drought-Tolerant Tree Against Hunger.</title>
        <authorList>
            <person name="Harrison J."/>
            <person name="Moore K.A."/>
            <person name="Paszkiewicz K."/>
            <person name="Jones T."/>
            <person name="Grant M."/>
            <person name="Ambacheew D."/>
            <person name="Muzemil S."/>
            <person name="Studholme D.J."/>
        </authorList>
    </citation>
    <scope>NUCLEOTIDE SEQUENCE [LARGE SCALE GENOMIC DNA]</scope>
</reference>
<evidence type="ECO:0000256" key="1">
    <source>
        <dbReference type="SAM" id="MobiDB-lite"/>
    </source>
</evidence>
<accession>A0A427APK5</accession>
<feature type="compositionally biased region" description="Basic residues" evidence="1">
    <location>
        <begin position="70"/>
        <end position="80"/>
    </location>
</feature>
<feature type="region of interest" description="Disordered" evidence="1">
    <location>
        <begin position="158"/>
        <end position="180"/>
    </location>
</feature>
<sequence length="180" mass="19109">MDLLVNASKRSLVSFNHLLRAGTLSTLSFSLDLNVVGVTLWAMPATASRLAGIPCSKALAPPHDADLRSARKPQPRRRIRNPAFPGAAVGARPRKGGAGSGGRRSGPATPLLRWKFNEKPAPEPCRKVDDAGAGEPPPPLLPRVSARKLAAGIWHLRPLDSVGGLRDGEGRPAPPRPEVR</sequence>
<evidence type="ECO:0000313" key="2">
    <source>
        <dbReference type="EMBL" id="RRT78158.1"/>
    </source>
</evidence>
<dbReference type="EMBL" id="AMZH03001748">
    <property type="protein sequence ID" value="RRT78158.1"/>
    <property type="molecule type" value="Genomic_DNA"/>
</dbReference>
<dbReference type="AlphaFoldDB" id="A0A427APK5"/>